<dbReference type="GO" id="GO:0050660">
    <property type="term" value="F:flavin adenine dinucleotide binding"/>
    <property type="evidence" value="ECO:0007669"/>
    <property type="project" value="InterPro"/>
</dbReference>
<evidence type="ECO:0000256" key="4">
    <source>
        <dbReference type="ARBA" id="ARBA00022827"/>
    </source>
</evidence>
<name>A0A1G6LJE5_9BACT</name>
<evidence type="ECO:0000259" key="9">
    <source>
        <dbReference type="Pfam" id="PF02770"/>
    </source>
</evidence>
<dbReference type="OrthoDB" id="9765339at2"/>
<dbReference type="Pfam" id="PF00441">
    <property type="entry name" value="Acyl-CoA_dh_1"/>
    <property type="match status" value="1"/>
</dbReference>
<dbReference type="SUPFAM" id="SSF47203">
    <property type="entry name" value="Acyl-CoA dehydrogenase C-terminal domain-like"/>
    <property type="match status" value="1"/>
</dbReference>
<evidence type="ECO:0000259" key="11">
    <source>
        <dbReference type="Pfam" id="PF21263"/>
    </source>
</evidence>
<dbReference type="InterPro" id="IPR013786">
    <property type="entry name" value="AcylCoA_DH/ox_N"/>
</dbReference>
<dbReference type="InterPro" id="IPR006089">
    <property type="entry name" value="Acyl-CoA_DH_CS"/>
</dbReference>
<dbReference type="InterPro" id="IPR036250">
    <property type="entry name" value="AcylCo_DH-like_C"/>
</dbReference>
<dbReference type="Gene3D" id="1.10.540.10">
    <property type="entry name" value="Acyl-CoA dehydrogenase/oxidase, N-terminal domain"/>
    <property type="match status" value="1"/>
</dbReference>
<evidence type="ECO:0000256" key="2">
    <source>
        <dbReference type="ARBA" id="ARBA00009347"/>
    </source>
</evidence>
<dbReference type="InterPro" id="IPR009075">
    <property type="entry name" value="AcylCo_DH/oxidase_C"/>
</dbReference>
<protein>
    <submittedName>
        <fullName evidence="12">Acyl-CoA dehydrogenase</fullName>
    </submittedName>
</protein>
<feature type="domain" description="Acyl-CoA dehydrogenase/oxidase C-terminal" evidence="8">
    <location>
        <begin position="244"/>
        <end position="407"/>
    </location>
</feature>
<dbReference type="InterPro" id="IPR049426">
    <property type="entry name" value="Acyl-CoA-dh-like_C"/>
</dbReference>
<evidence type="ECO:0000256" key="5">
    <source>
        <dbReference type="ARBA" id="ARBA00023002"/>
    </source>
</evidence>
<dbReference type="PROSITE" id="PS00073">
    <property type="entry name" value="ACYL_COA_DH_2"/>
    <property type="match status" value="1"/>
</dbReference>
<dbReference type="Gene3D" id="2.40.110.10">
    <property type="entry name" value="Butyryl-CoA Dehydrogenase, subunit A, domain 2"/>
    <property type="match status" value="1"/>
</dbReference>
<accession>A0A1G6LJE5</accession>
<evidence type="ECO:0000259" key="10">
    <source>
        <dbReference type="Pfam" id="PF02771"/>
    </source>
</evidence>
<dbReference type="FunFam" id="1.10.540.10:FF:000001">
    <property type="entry name" value="Very long-chain-specific acyl-CoA dehydrogenase, mitochondrial"/>
    <property type="match status" value="1"/>
</dbReference>
<dbReference type="EMBL" id="FMYU01000005">
    <property type="protein sequence ID" value="SDC43398.1"/>
    <property type="molecule type" value="Genomic_DNA"/>
</dbReference>
<keyword evidence="13" id="KW-1185">Reference proteome</keyword>
<dbReference type="FunFam" id="1.20.140.10:FF:000019">
    <property type="entry name" value="Acyl-CoA dehydrogenase"/>
    <property type="match status" value="1"/>
</dbReference>
<dbReference type="PANTHER" id="PTHR43884">
    <property type="entry name" value="ACYL-COA DEHYDROGENASE"/>
    <property type="match status" value="1"/>
</dbReference>
<sequence length="586" mass="65118">MKGGEFIIKETDKNEITIPEEITQEQKQMAETAEAFVTNEILPNIDEIDKHNLDLLKSYLAKAAELGFLGIYAPEEYDGVDLDTKTTIAIADKMGAAGSFAVAFAAHVGIGSLPLIYFGTKTQKDKYLKKLATGEWIAAYCLTEPDAGSDAMNITTYATLSEDGKYYILNGSKTYITNGGIANLFTVFAKINKTDYAAFLVERSFEGVSIGREEDKMGIRGSSTTPVMFDNVKVPVENLLGEIGKGYKVAFSVLDEGRFLLSVAAIGGAKVALQEAIKYGNQRKQFKLPITKFGAIKEKIADMITKIYAGEALNYRLADLYDKEIQKINHDDPNYYVKKQKALEEYSIECSISKIYGSEALDFVVDETVQIFGGYGFIKDYPAERFYRDARINRIFEGTNEINRLLVPGIMLKKAMKNELPLQQSAMAAFEALITPSFDEIDETKKYSVEKNLIKNLKTLYLALSGMAVQKYLDSIKKEEEVLFALADIAINIFALESAVLRADKAQDIVNPNKLPLYDSVVKTVAFECTNNVEIAAKKAAFYIGGDALQSILSGIRRFTKYDANDLLEAKRLLADTAIDQEKYIF</sequence>
<evidence type="ECO:0000256" key="3">
    <source>
        <dbReference type="ARBA" id="ARBA00022630"/>
    </source>
</evidence>
<dbReference type="RefSeq" id="WP_092128370.1">
    <property type="nucleotide sequence ID" value="NZ_FMYU01000005.1"/>
</dbReference>
<evidence type="ECO:0000259" key="8">
    <source>
        <dbReference type="Pfam" id="PF00441"/>
    </source>
</evidence>
<proteinExistence type="inferred from homology"/>
<feature type="domain" description="Acyl-CoA dehydrogenase/oxidase N-terminal" evidence="10">
    <location>
        <begin position="23"/>
        <end position="135"/>
    </location>
</feature>
<keyword evidence="3 7" id="KW-0285">Flavoprotein</keyword>
<dbReference type="SUPFAM" id="SSF56645">
    <property type="entry name" value="Acyl-CoA dehydrogenase NM domain-like"/>
    <property type="match status" value="1"/>
</dbReference>
<dbReference type="Pfam" id="PF02771">
    <property type="entry name" value="Acyl-CoA_dh_N"/>
    <property type="match status" value="1"/>
</dbReference>
<evidence type="ECO:0000313" key="13">
    <source>
        <dbReference type="Proteomes" id="UP000199411"/>
    </source>
</evidence>
<evidence type="ECO:0000256" key="6">
    <source>
        <dbReference type="ARBA" id="ARBA00052546"/>
    </source>
</evidence>
<evidence type="ECO:0000256" key="1">
    <source>
        <dbReference type="ARBA" id="ARBA00001974"/>
    </source>
</evidence>
<dbReference type="Proteomes" id="UP000199411">
    <property type="component" value="Unassembled WGS sequence"/>
</dbReference>
<dbReference type="GO" id="GO:0003995">
    <property type="term" value="F:acyl-CoA dehydrogenase activity"/>
    <property type="evidence" value="ECO:0007669"/>
    <property type="project" value="InterPro"/>
</dbReference>
<dbReference type="InterPro" id="IPR006091">
    <property type="entry name" value="Acyl-CoA_Oxase/DH_mid-dom"/>
</dbReference>
<feature type="domain" description="Acyl-CoA oxidase/dehydrogenase middle" evidence="9">
    <location>
        <begin position="139"/>
        <end position="232"/>
    </location>
</feature>
<evidence type="ECO:0000256" key="7">
    <source>
        <dbReference type="RuleBase" id="RU362125"/>
    </source>
</evidence>
<dbReference type="AlphaFoldDB" id="A0A1G6LJE5"/>
<comment type="similarity">
    <text evidence="2 7">Belongs to the acyl-CoA dehydrogenase family.</text>
</comment>
<reference evidence="13" key="1">
    <citation type="submission" date="2016-10" db="EMBL/GenBank/DDBJ databases">
        <authorList>
            <person name="Varghese N."/>
            <person name="Submissions S."/>
        </authorList>
    </citation>
    <scope>NUCLEOTIDE SEQUENCE [LARGE SCALE GENOMIC DNA]</scope>
    <source>
        <strain evidence="13">DSM 8415</strain>
    </source>
</reference>
<dbReference type="Pfam" id="PF02770">
    <property type="entry name" value="Acyl-CoA_dh_M"/>
    <property type="match status" value="1"/>
</dbReference>
<comment type="catalytic activity">
    <reaction evidence="6">
        <text>a 2,3-saturated acyl-CoA + A = a 2,3-dehydroacyl-CoA + AH2</text>
        <dbReference type="Rhea" id="RHEA:48608"/>
        <dbReference type="ChEBI" id="CHEBI:13193"/>
        <dbReference type="ChEBI" id="CHEBI:17499"/>
        <dbReference type="ChEBI" id="CHEBI:60015"/>
        <dbReference type="ChEBI" id="CHEBI:65111"/>
    </reaction>
</comment>
<dbReference type="InterPro" id="IPR046373">
    <property type="entry name" value="Acyl-CoA_Oxase/DH_mid-dom_sf"/>
</dbReference>
<comment type="cofactor">
    <cofactor evidence="1 7">
        <name>FAD</name>
        <dbReference type="ChEBI" id="CHEBI:57692"/>
    </cofactor>
</comment>
<dbReference type="Gene3D" id="1.20.140.10">
    <property type="entry name" value="Butyryl-CoA Dehydrogenase, subunit A, domain 3"/>
    <property type="match status" value="2"/>
</dbReference>
<keyword evidence="4 7" id="KW-0274">FAD</keyword>
<dbReference type="FunFam" id="2.40.110.10:FF:000006">
    <property type="entry name" value="very long-chain specific acyl-CoA dehydrogenase, mitochondrial"/>
    <property type="match status" value="1"/>
</dbReference>
<organism evidence="12 13">
    <name type="scientific">Desulfurella multipotens</name>
    <dbReference type="NCBI Taxonomy" id="79269"/>
    <lineage>
        <taxon>Bacteria</taxon>
        <taxon>Pseudomonadati</taxon>
        <taxon>Campylobacterota</taxon>
        <taxon>Desulfurellia</taxon>
        <taxon>Desulfurellales</taxon>
        <taxon>Desulfurellaceae</taxon>
        <taxon>Desulfurella</taxon>
    </lineage>
</organism>
<dbReference type="Pfam" id="PF21263">
    <property type="entry name" value="Acyl-CoA-dh_C"/>
    <property type="match status" value="1"/>
</dbReference>
<evidence type="ECO:0000313" key="12">
    <source>
        <dbReference type="EMBL" id="SDC43398.1"/>
    </source>
</evidence>
<keyword evidence="5 7" id="KW-0560">Oxidoreductase</keyword>
<dbReference type="InterPro" id="IPR037069">
    <property type="entry name" value="AcylCoA_DH/ox_N_sf"/>
</dbReference>
<gene>
    <name evidence="12" type="ORF">SAMN05660835_00831</name>
</gene>
<dbReference type="InterPro" id="IPR009100">
    <property type="entry name" value="AcylCoA_DH/oxidase_NM_dom_sf"/>
</dbReference>
<dbReference type="PANTHER" id="PTHR43884:SF12">
    <property type="entry name" value="ISOVALERYL-COA DEHYDROGENASE, MITOCHONDRIAL-RELATED"/>
    <property type="match status" value="1"/>
</dbReference>
<feature type="domain" description="Acyl-CoA dehydrogenase-like C-terminal" evidence="11">
    <location>
        <begin position="456"/>
        <end position="558"/>
    </location>
</feature>